<evidence type="ECO:0000313" key="2">
    <source>
        <dbReference type="EMBL" id="OEV38399.1"/>
    </source>
</evidence>
<accession>A0A8H9HSC4</accession>
<sequence>MVACPAPARPAGRAGPSGTAIVTFGEASTAHVLHTFGSTGRLAGDHYGVLKPHGVLGRAAAVRAVARMAT</sequence>
<dbReference type="Proteomes" id="UP000610124">
    <property type="component" value="Unassembled WGS sequence"/>
</dbReference>
<reference evidence="2" key="3">
    <citation type="submission" date="2016-08" db="EMBL/GenBank/DDBJ databases">
        <title>Sequencing, Assembly and Comparative Genomics of S. aureofaciens ATCC 10762.</title>
        <authorList>
            <person name="Gradnigo J.S."/>
            <person name="Johnson N."/>
            <person name="Somerville G.A."/>
        </authorList>
    </citation>
    <scope>NUCLEOTIDE SEQUENCE [LARGE SCALE GENOMIC DNA]</scope>
    <source>
        <strain evidence="2">ATCC 10762</strain>
    </source>
</reference>
<proteinExistence type="predicted"/>
<comment type="caution">
    <text evidence="2">The sequence shown here is derived from an EMBL/GenBank/DDBJ whole genome shotgun (WGS) entry which is preliminary data.</text>
</comment>
<reference evidence="1" key="1">
    <citation type="journal article" date="2014" name="Int. J. Syst. Evol. Microbiol.">
        <title>Complete genome sequence of Corynebacterium casei LMG S-19264T (=DSM 44701T), isolated from a smear-ripened cheese.</title>
        <authorList>
            <consortium name="US DOE Joint Genome Institute (JGI-PGF)"/>
            <person name="Walter F."/>
            <person name="Albersmeier A."/>
            <person name="Kalinowski J."/>
            <person name="Ruckert C."/>
        </authorList>
    </citation>
    <scope>NUCLEOTIDE SEQUENCE</scope>
    <source>
        <strain evidence="1">JCM 4434</strain>
    </source>
</reference>
<organism evidence="2 3">
    <name type="scientific">Kitasatospora aureofaciens</name>
    <name type="common">Streptomyces aureofaciens</name>
    <dbReference type="NCBI Taxonomy" id="1894"/>
    <lineage>
        <taxon>Bacteria</taxon>
        <taxon>Bacillati</taxon>
        <taxon>Actinomycetota</taxon>
        <taxon>Actinomycetes</taxon>
        <taxon>Kitasatosporales</taxon>
        <taxon>Streptomycetaceae</taxon>
        <taxon>Kitasatospora</taxon>
    </lineage>
</organism>
<reference evidence="1" key="5">
    <citation type="submission" date="2020-09" db="EMBL/GenBank/DDBJ databases">
        <authorList>
            <person name="Sun Q."/>
            <person name="Ohkuma M."/>
        </authorList>
    </citation>
    <scope>NUCLEOTIDE SEQUENCE</scope>
    <source>
        <strain evidence="1">JCM 4434</strain>
    </source>
</reference>
<reference evidence="3" key="4">
    <citation type="submission" date="2016-08" db="EMBL/GenBank/DDBJ databases">
        <title>Sequencing, assembly and comparative genomics of S. aureofaciens ATCC 10762.</title>
        <authorList>
            <person name="Gradnigo J.S."/>
            <person name="Johnson N."/>
            <person name="Somerville G.A."/>
        </authorList>
    </citation>
    <scope>NUCLEOTIDE SEQUENCE [LARGE SCALE GENOMIC DNA]</scope>
    <source>
        <strain evidence="3">ATCC 10762 / DSM 40127 / CCM 3239 / JCM 4008 / LMG 5968 / NBRC 12843 / NCIMB 8234 / A-377</strain>
    </source>
</reference>
<dbReference type="GeneID" id="97487227"/>
<name>A0A1E7NCH8_KITAU</name>
<dbReference type="AlphaFoldDB" id="A0A1E7NCH8"/>
<dbReference type="Proteomes" id="UP000037395">
    <property type="component" value="Unassembled WGS sequence"/>
</dbReference>
<evidence type="ECO:0000313" key="1">
    <source>
        <dbReference type="EMBL" id="GGU85291.1"/>
    </source>
</evidence>
<evidence type="ECO:0000313" key="3">
    <source>
        <dbReference type="Proteomes" id="UP000037395"/>
    </source>
</evidence>
<accession>A0A1E7NCH8</accession>
<dbReference type="EMBL" id="JPRF03000014">
    <property type="protein sequence ID" value="OEV38399.1"/>
    <property type="molecule type" value="Genomic_DNA"/>
</dbReference>
<keyword evidence="3" id="KW-1185">Reference proteome</keyword>
<dbReference type="RefSeq" id="WP_030283211.1">
    <property type="nucleotide sequence ID" value="NZ_BMUB01000009.1"/>
</dbReference>
<protein>
    <submittedName>
        <fullName evidence="2">Uncharacterized protein</fullName>
    </submittedName>
</protein>
<dbReference type="EMBL" id="BMUB01000009">
    <property type="protein sequence ID" value="GGU85291.1"/>
    <property type="molecule type" value="Genomic_DNA"/>
</dbReference>
<gene>
    <name evidence="1" type="ORF">GCM10010502_41910</name>
    <name evidence="2" type="ORF">HS99_0021040</name>
</gene>
<reference evidence="2 3" key="2">
    <citation type="submission" date="2014-07" db="EMBL/GenBank/DDBJ databases">
        <authorList>
            <person name="Zhang J.E."/>
            <person name="Yang H."/>
            <person name="Guo J."/>
            <person name="Deng Z."/>
            <person name="Luo H."/>
            <person name="Luo M."/>
            <person name="Zhao B."/>
        </authorList>
    </citation>
    <scope>NUCLEOTIDE SEQUENCE [LARGE SCALE GENOMIC DNA]</scope>
    <source>
        <strain evidence="2">ATCC 10762</strain>
        <strain evidence="3">ATCC 10762 / DSM 40127 / CCM 3239 / JCM 4008 / LMG 5968 / NBRC 12843 / NCIMB 8234 / A-377</strain>
    </source>
</reference>